<dbReference type="EMBL" id="MU860620">
    <property type="protein sequence ID" value="KAK4233229.1"/>
    <property type="molecule type" value="Genomic_DNA"/>
</dbReference>
<sequence length="297" mass="33818">MLRHPDAFTSALVEQVLAARPPENGKFRIVPWADGKKDEPAFPQWTALGPIRKPRVPTTWATQAAEWATRSGFAAPCFGLHAARPIALIRANDHGYSLGQILKFASQRNTNVLVNHYLSNVSSIDEELKNSQEYVSLETDIERINKTILQTASEEVVAELKSQRKFLYDKLRGLRRRRLAAYQRQQKLKYETAERHEQTDWRQCRFDRICHVLHPARRRLARTLCLTAAPRSEEWVSALKDLVELRNSDCSIAYQDVLRPVGGNARSAPAVAICKGGRPTPTTKPTQYYYYSYTALP</sequence>
<keyword evidence="2" id="KW-1185">Reference proteome</keyword>
<evidence type="ECO:0000313" key="1">
    <source>
        <dbReference type="EMBL" id="KAK4233229.1"/>
    </source>
</evidence>
<accession>A0AAN7C0T4</accession>
<proteinExistence type="predicted"/>
<gene>
    <name evidence="1" type="ORF">C8A03DRAFT_39077</name>
</gene>
<organism evidence="1 2">
    <name type="scientific">Achaetomium macrosporum</name>
    <dbReference type="NCBI Taxonomy" id="79813"/>
    <lineage>
        <taxon>Eukaryota</taxon>
        <taxon>Fungi</taxon>
        <taxon>Dikarya</taxon>
        <taxon>Ascomycota</taxon>
        <taxon>Pezizomycotina</taxon>
        <taxon>Sordariomycetes</taxon>
        <taxon>Sordariomycetidae</taxon>
        <taxon>Sordariales</taxon>
        <taxon>Chaetomiaceae</taxon>
        <taxon>Achaetomium</taxon>
    </lineage>
</organism>
<comment type="caution">
    <text evidence="1">The sequence shown here is derived from an EMBL/GenBank/DDBJ whole genome shotgun (WGS) entry which is preliminary data.</text>
</comment>
<protein>
    <submittedName>
        <fullName evidence="1">Uncharacterized protein</fullName>
    </submittedName>
</protein>
<reference evidence="1" key="1">
    <citation type="journal article" date="2023" name="Mol. Phylogenet. Evol.">
        <title>Genome-scale phylogeny and comparative genomics of the fungal order Sordariales.</title>
        <authorList>
            <person name="Hensen N."/>
            <person name="Bonometti L."/>
            <person name="Westerberg I."/>
            <person name="Brannstrom I.O."/>
            <person name="Guillou S."/>
            <person name="Cros-Aarteil S."/>
            <person name="Calhoun S."/>
            <person name="Haridas S."/>
            <person name="Kuo A."/>
            <person name="Mondo S."/>
            <person name="Pangilinan J."/>
            <person name="Riley R."/>
            <person name="LaButti K."/>
            <person name="Andreopoulos B."/>
            <person name="Lipzen A."/>
            <person name="Chen C."/>
            <person name="Yan M."/>
            <person name="Daum C."/>
            <person name="Ng V."/>
            <person name="Clum A."/>
            <person name="Steindorff A."/>
            <person name="Ohm R.A."/>
            <person name="Martin F."/>
            <person name="Silar P."/>
            <person name="Natvig D.O."/>
            <person name="Lalanne C."/>
            <person name="Gautier V."/>
            <person name="Ament-Velasquez S.L."/>
            <person name="Kruys A."/>
            <person name="Hutchinson M.I."/>
            <person name="Powell A.J."/>
            <person name="Barry K."/>
            <person name="Miller A.N."/>
            <person name="Grigoriev I.V."/>
            <person name="Debuchy R."/>
            <person name="Gladieux P."/>
            <person name="Hiltunen Thoren M."/>
            <person name="Johannesson H."/>
        </authorList>
    </citation>
    <scope>NUCLEOTIDE SEQUENCE</scope>
    <source>
        <strain evidence="1">CBS 532.94</strain>
    </source>
</reference>
<dbReference type="AlphaFoldDB" id="A0AAN7C0T4"/>
<name>A0AAN7C0T4_9PEZI</name>
<evidence type="ECO:0000313" key="2">
    <source>
        <dbReference type="Proteomes" id="UP001303760"/>
    </source>
</evidence>
<reference evidence="1" key="2">
    <citation type="submission" date="2023-05" db="EMBL/GenBank/DDBJ databases">
        <authorList>
            <consortium name="Lawrence Berkeley National Laboratory"/>
            <person name="Steindorff A."/>
            <person name="Hensen N."/>
            <person name="Bonometti L."/>
            <person name="Westerberg I."/>
            <person name="Brannstrom I.O."/>
            <person name="Guillou S."/>
            <person name="Cros-Aarteil S."/>
            <person name="Calhoun S."/>
            <person name="Haridas S."/>
            <person name="Kuo A."/>
            <person name="Mondo S."/>
            <person name="Pangilinan J."/>
            <person name="Riley R."/>
            <person name="Labutti K."/>
            <person name="Andreopoulos B."/>
            <person name="Lipzen A."/>
            <person name="Chen C."/>
            <person name="Yanf M."/>
            <person name="Daum C."/>
            <person name="Ng V."/>
            <person name="Clum A."/>
            <person name="Ohm R."/>
            <person name="Martin F."/>
            <person name="Silar P."/>
            <person name="Natvig D."/>
            <person name="Lalanne C."/>
            <person name="Gautier V."/>
            <person name="Ament-Velasquez S.L."/>
            <person name="Kruys A."/>
            <person name="Hutchinson M.I."/>
            <person name="Powell A.J."/>
            <person name="Barry K."/>
            <person name="Miller A.N."/>
            <person name="Grigoriev I.V."/>
            <person name="Debuchy R."/>
            <person name="Gladieux P."/>
            <person name="Thoren M.H."/>
            <person name="Johannesson H."/>
        </authorList>
    </citation>
    <scope>NUCLEOTIDE SEQUENCE</scope>
    <source>
        <strain evidence="1">CBS 532.94</strain>
    </source>
</reference>
<dbReference type="Proteomes" id="UP001303760">
    <property type="component" value="Unassembled WGS sequence"/>
</dbReference>